<name>Q6IM06_DROME</name>
<dbReference type="AlphaFoldDB" id="Q6IM06"/>
<gene>
    <name evidence="2" type="ORF">HDC07868</name>
</gene>
<dbReference type="EMBL" id="BK001860">
    <property type="protein sequence ID" value="DAA02706.1"/>
    <property type="molecule type" value="Genomic_DNA"/>
</dbReference>
<accession>Q6IM06</accession>
<evidence type="ECO:0000256" key="1">
    <source>
        <dbReference type="SAM" id="MobiDB-lite"/>
    </source>
</evidence>
<protein>
    <submittedName>
        <fullName evidence="2">HDC07868</fullName>
    </submittedName>
</protein>
<feature type="region of interest" description="Disordered" evidence="1">
    <location>
        <begin position="515"/>
        <end position="543"/>
    </location>
</feature>
<feature type="compositionally biased region" description="Polar residues" evidence="1">
    <location>
        <begin position="527"/>
        <end position="543"/>
    </location>
</feature>
<organism evidence="2">
    <name type="scientific">Drosophila melanogaster</name>
    <name type="common">Fruit fly</name>
    <dbReference type="NCBI Taxonomy" id="7227"/>
    <lineage>
        <taxon>Eukaryota</taxon>
        <taxon>Metazoa</taxon>
        <taxon>Ecdysozoa</taxon>
        <taxon>Arthropoda</taxon>
        <taxon>Hexapoda</taxon>
        <taxon>Insecta</taxon>
        <taxon>Pterygota</taxon>
        <taxon>Neoptera</taxon>
        <taxon>Endopterygota</taxon>
        <taxon>Diptera</taxon>
        <taxon>Brachycera</taxon>
        <taxon>Muscomorpha</taxon>
        <taxon>Ephydroidea</taxon>
        <taxon>Drosophilidae</taxon>
        <taxon>Drosophila</taxon>
        <taxon>Sophophora</taxon>
    </lineage>
</organism>
<reference evidence="2" key="1">
    <citation type="journal article" date="2003" name="Genome Biol.">
        <title>An integrated gene annotation and transcriptional profiling approach towards the full gene content of the Drosophila genome.</title>
        <authorList>
            <person name="Hild M."/>
            <person name="Beckmann B."/>
            <person name="Haas S.A."/>
            <person name="Koch B."/>
            <person name="Solovyev V."/>
            <person name="Busold C."/>
            <person name="Fellenberg K."/>
            <person name="Boutros M."/>
            <person name="Vingron M."/>
            <person name="Sauer F."/>
            <person name="Hoheisel J.D."/>
            <person name="Paro R."/>
        </authorList>
    </citation>
    <scope>NUCLEOTIDE SEQUENCE</scope>
</reference>
<sequence>MHIPIPAILLPHTATLPHPFLLAAHAVPARRRLAASANQKSLLFPKKFRIFAQKGAAWTLGLASSKEKVLFGRRQAAGCRMRSERAAAEFEIQKAHTTDSALHTLHTLHTPIRRPSVNVHVLLLDIGEKCVSQRCRLPASSPRKKNKHTHTALLCAVLCCSVLFWTPKTGRRTKDLRWTLHLAADEGGRKLTVAVMAFWATFDDFGHPRLLGPLACVCVCVCVAVRSHVCWCILLDLPVLRAYVCALPPKSQNGGLKNRHRHCHCHPSLSSSGKVGKATLAGAAATAEAAKQKAANEISGQAFSNNAQATRRCRWILDVAISHPCVSAIRESLYNCKLFTISTALVPLCLFLDLPAGWAPLLGFSVRCLCRCLVISDVCCAVIFAPAPAATPWPSRPPADSASCFPAPHPNSHPASPLALGCCFSQNFRFRFLGPNERAYVCSNMQQADRPNAPPNAPPKLHPPPAIIHPPNGRPLETDANATFVAPTSEIFSKTKLIPIFVFVENFGVGKHYNKAGSVDDDDRNAQQRPTQRSPAAPPNCTTQLRHPVLPHSTIKVQLQSPLCSHIDDALTLASTVDAPRFVE</sequence>
<proteinExistence type="predicted"/>
<evidence type="ECO:0000313" key="2">
    <source>
        <dbReference type="EMBL" id="DAA02706.1"/>
    </source>
</evidence>